<dbReference type="PIRSF" id="PIRSF017082">
    <property type="entry name" value="YflP"/>
    <property type="match status" value="1"/>
</dbReference>
<dbReference type="Gene3D" id="3.40.190.10">
    <property type="entry name" value="Periplasmic binding protein-like II"/>
    <property type="match status" value="1"/>
</dbReference>
<evidence type="ECO:0000256" key="2">
    <source>
        <dbReference type="SAM" id="SignalP"/>
    </source>
</evidence>
<dbReference type="PANTHER" id="PTHR42928">
    <property type="entry name" value="TRICARBOXYLATE-BINDING PROTEIN"/>
    <property type="match status" value="1"/>
</dbReference>
<gene>
    <name evidence="3" type="ORF">CEY11_18460</name>
</gene>
<dbReference type="SUPFAM" id="SSF53850">
    <property type="entry name" value="Periplasmic binding protein-like II"/>
    <property type="match status" value="1"/>
</dbReference>
<proteinExistence type="inferred from homology"/>
<feature type="chain" id="PRO_5012488615" description="ABC transporter substrate-binding protein" evidence="2">
    <location>
        <begin position="27"/>
        <end position="327"/>
    </location>
</feature>
<evidence type="ECO:0000313" key="4">
    <source>
        <dbReference type="Proteomes" id="UP000214603"/>
    </source>
</evidence>
<dbReference type="CDD" id="cd13578">
    <property type="entry name" value="PBP2_Bug27"/>
    <property type="match status" value="1"/>
</dbReference>
<reference evidence="4" key="1">
    <citation type="submission" date="2017-06" db="EMBL/GenBank/DDBJ databases">
        <title>Herbaspirillum phytohormonus sp. nov., isolated from the root nodule of Robinia pseudoacacia in lead-zinc mine.</title>
        <authorList>
            <person name="Fan M."/>
            <person name="Lin Y."/>
        </authorList>
    </citation>
    <scope>NUCLEOTIDE SEQUENCE [LARGE SCALE GENOMIC DNA]</scope>
    <source>
        <strain evidence="4">SC-089</strain>
    </source>
</reference>
<keyword evidence="4" id="KW-1185">Reference proteome</keyword>
<dbReference type="InterPro" id="IPR042100">
    <property type="entry name" value="Bug_dom1"/>
</dbReference>
<dbReference type="Gene3D" id="3.40.190.150">
    <property type="entry name" value="Bordetella uptake gene, domain 1"/>
    <property type="match status" value="1"/>
</dbReference>
<feature type="signal peptide" evidence="2">
    <location>
        <begin position="1"/>
        <end position="26"/>
    </location>
</feature>
<dbReference type="PROSITE" id="PS51318">
    <property type="entry name" value="TAT"/>
    <property type="match status" value="1"/>
</dbReference>
<dbReference type="PANTHER" id="PTHR42928:SF5">
    <property type="entry name" value="BLR1237 PROTEIN"/>
    <property type="match status" value="1"/>
</dbReference>
<dbReference type="EMBL" id="NJIH01000010">
    <property type="protein sequence ID" value="OWT56861.1"/>
    <property type="molecule type" value="Genomic_DNA"/>
</dbReference>
<protein>
    <recommendedName>
        <fullName evidence="5">ABC transporter substrate-binding protein</fullName>
    </recommendedName>
</protein>
<evidence type="ECO:0008006" key="5">
    <source>
        <dbReference type="Google" id="ProtNLM"/>
    </source>
</evidence>
<evidence type="ECO:0000256" key="1">
    <source>
        <dbReference type="ARBA" id="ARBA00006987"/>
    </source>
</evidence>
<comment type="caution">
    <text evidence="3">The sequence shown here is derived from an EMBL/GenBank/DDBJ whole genome shotgun (WGS) entry which is preliminary data.</text>
</comment>
<dbReference type="AlphaFoldDB" id="A0A225MB77"/>
<name>A0A225MB77_9BURK</name>
<accession>A0A225MB77</accession>
<keyword evidence="2" id="KW-0732">Signal</keyword>
<dbReference type="InterPro" id="IPR006311">
    <property type="entry name" value="TAT_signal"/>
</dbReference>
<dbReference type="Pfam" id="PF03401">
    <property type="entry name" value="TctC"/>
    <property type="match status" value="1"/>
</dbReference>
<organism evidence="3 4">
    <name type="scientific">Candidimonas nitroreducens</name>
    <dbReference type="NCBI Taxonomy" id="683354"/>
    <lineage>
        <taxon>Bacteria</taxon>
        <taxon>Pseudomonadati</taxon>
        <taxon>Pseudomonadota</taxon>
        <taxon>Betaproteobacteria</taxon>
        <taxon>Burkholderiales</taxon>
        <taxon>Alcaligenaceae</taxon>
        <taxon>Candidimonas</taxon>
    </lineage>
</organism>
<dbReference type="Proteomes" id="UP000214603">
    <property type="component" value="Unassembled WGS sequence"/>
</dbReference>
<sequence length="327" mass="34765">MNHTRRRLGRLAACVAAVSLPGLSLAQPSMASANRPARLLVGFAPGGSSDIVARLIAMKLTEVDGQHVVVENRAGAGGSIAAEAVSRSKPDGQTWLIAPSGHATLAAMRKKLPFDPVKDFSWVSTITTYPLLIGVRPDSPYKTLQDVLDAARKNPGKISFSSVGMGTAHHLLGEWLNAAGKVELLHVPFKGDSLALTEVLAGRVDLFISTMTAGLAQVQSGRIRAIAVSSAKPFPLLPSVPTIDSTLPGVAYESWLGIAVAPNTPPAIVDHINAELRKVLALPDVKKKLADLGGQASPSTPEQFRDRVARDIERFDDVVKVRHIEKQ</sequence>
<dbReference type="InterPro" id="IPR005064">
    <property type="entry name" value="BUG"/>
</dbReference>
<comment type="similarity">
    <text evidence="1">Belongs to the UPF0065 (bug) family.</text>
</comment>
<evidence type="ECO:0000313" key="3">
    <source>
        <dbReference type="EMBL" id="OWT56861.1"/>
    </source>
</evidence>